<evidence type="ECO:0000313" key="4">
    <source>
        <dbReference type="Proteomes" id="UP000243820"/>
    </source>
</evidence>
<dbReference type="InterPro" id="IPR011335">
    <property type="entry name" value="Restrct_endonuc-II-like"/>
</dbReference>
<dbReference type="SUPFAM" id="SSF52540">
    <property type="entry name" value="P-loop containing nucleoside triphosphate hydrolases"/>
    <property type="match status" value="1"/>
</dbReference>
<evidence type="ECO:0000259" key="2">
    <source>
        <dbReference type="Pfam" id="PF03008"/>
    </source>
</evidence>
<dbReference type="InterPro" id="IPR004256">
    <property type="entry name" value="DUF234"/>
</dbReference>
<sequence length="466" mass="53587">MNQQFLGREQELAWLQERYDRPKGQLLVLYGRRRIGKTETLRQFAKDKEHLFYACTESADRQQLDAFSRRLLAKNIPASRYLTVFPSWQEALSALLELDAKTKRLIIIDEFPYMVKSNPEIPSILQALWDEKLQYQDIMLVLSGSSMSFIEHELLAEKNPLYGRATGILQMKEMDFSDAVKFFPTYSPEDKTAAYAILGGIPHYLKQFDPSLSLEENIVKNILQKGCVLYSEVELLMHEELRETAVYNTIISAVALGNTKLSDIHAKTLIEKSKLSSYLRNLIELGIITREFPVTGSLKESSNIQRGLYKITDNYFRFYYAFVYPHTSELEYGGAQGIYTYAVAPYLDEYISRVFEDIAVQYLRKQNNAGALPFHFTKIGRWWNKTDEIDIMALDAEGSQMLLGECKYRNAKTDTDTLYPLMRKYPPSPDVKAYYCLFSKSGFTKRLLDEAGEKGVLLFALKEIAG</sequence>
<dbReference type="SUPFAM" id="SSF52980">
    <property type="entry name" value="Restriction endonuclease-like"/>
    <property type="match status" value="1"/>
</dbReference>
<proteinExistence type="predicted"/>
<dbReference type="PANTHER" id="PTHR34704:SF1">
    <property type="entry name" value="ATPASE"/>
    <property type="match status" value="1"/>
</dbReference>
<dbReference type="Gene3D" id="3.40.50.300">
    <property type="entry name" value="P-loop containing nucleotide triphosphate hydrolases"/>
    <property type="match status" value="1"/>
</dbReference>
<dbReference type="PANTHER" id="PTHR34704">
    <property type="entry name" value="ATPASE"/>
    <property type="match status" value="1"/>
</dbReference>
<keyword evidence="4" id="KW-1185">Reference proteome</keyword>
<accession>A0AAX0Q9B2</accession>
<feature type="domain" description="DUF234" evidence="2">
    <location>
        <begin position="319"/>
        <end position="412"/>
    </location>
</feature>
<dbReference type="Pfam" id="PF03008">
    <property type="entry name" value="DUF234"/>
    <property type="match status" value="1"/>
</dbReference>
<dbReference type="Proteomes" id="UP000243820">
    <property type="component" value="Unassembled WGS sequence"/>
</dbReference>
<organism evidence="3 4">
    <name type="scientific">Methanocorpusculum parvum</name>
    <dbReference type="NCBI Taxonomy" id="2193"/>
    <lineage>
        <taxon>Archaea</taxon>
        <taxon>Methanobacteriati</taxon>
        <taxon>Methanobacteriota</taxon>
        <taxon>Stenosarchaea group</taxon>
        <taxon>Methanomicrobia</taxon>
        <taxon>Methanomicrobiales</taxon>
        <taxon>Methanocorpusculaceae</taxon>
        <taxon>Methanocorpusculum</taxon>
    </lineage>
</organism>
<name>A0AAX0Q9B2_9EURY</name>
<dbReference type="InterPro" id="IPR011579">
    <property type="entry name" value="ATPase_dom"/>
</dbReference>
<dbReference type="EMBL" id="LMVO01000003">
    <property type="protein sequence ID" value="PAV09985.1"/>
    <property type="molecule type" value="Genomic_DNA"/>
</dbReference>
<dbReference type="Pfam" id="PF01637">
    <property type="entry name" value="ATPase_2"/>
    <property type="match status" value="1"/>
</dbReference>
<evidence type="ECO:0000259" key="1">
    <source>
        <dbReference type="Pfam" id="PF01637"/>
    </source>
</evidence>
<dbReference type="AlphaFoldDB" id="A0AAX0Q9B2"/>
<comment type="caution">
    <text evidence="3">The sequence shown here is derived from an EMBL/GenBank/DDBJ whole genome shotgun (WGS) entry which is preliminary data.</text>
</comment>
<dbReference type="GO" id="GO:0005524">
    <property type="term" value="F:ATP binding"/>
    <property type="evidence" value="ECO:0007669"/>
    <property type="project" value="InterPro"/>
</dbReference>
<reference evidence="3 4" key="1">
    <citation type="journal article" date="2017" name="BMC Genomics">
        <title>Genomic analysis of methanogenic archaea reveals a shift towards energy conservation.</title>
        <authorList>
            <person name="Gilmore S.P."/>
            <person name="Henske J.K."/>
            <person name="Sexton J.A."/>
            <person name="Solomon K.V."/>
            <person name="Seppala S."/>
            <person name="Yoo J.I."/>
            <person name="Huyett L.M."/>
            <person name="Pressman A."/>
            <person name="Cogan J.Z."/>
            <person name="Kivenson V."/>
            <person name="Peng X."/>
            <person name="Tan Y."/>
            <person name="Valentine D.L."/>
            <person name="O'Malley M.A."/>
        </authorList>
    </citation>
    <scope>NUCLEOTIDE SEQUENCE [LARGE SCALE GENOMIC DNA]</scope>
    <source>
        <strain evidence="3 4">XII</strain>
    </source>
</reference>
<protein>
    <submittedName>
        <fullName evidence="3">ATPase</fullName>
    </submittedName>
</protein>
<feature type="domain" description="ATPase" evidence="1">
    <location>
        <begin position="5"/>
        <end position="208"/>
    </location>
</feature>
<evidence type="ECO:0000313" key="3">
    <source>
        <dbReference type="EMBL" id="PAV09985.1"/>
    </source>
</evidence>
<dbReference type="InterPro" id="IPR027417">
    <property type="entry name" value="P-loop_NTPase"/>
</dbReference>
<gene>
    <name evidence="3" type="ORF">ASJ83_04500</name>
</gene>
<dbReference type="RefSeq" id="WP_095641799.1">
    <property type="nucleotide sequence ID" value="NZ_LMVO01000003.1"/>
</dbReference>